<sequence length="88" mass="10419">MLVSQRLYQKQTLYPSMNACVTKVIPEEDRFSFPIYSRNGTVLLRQPHPVLHRHLVLRQLVLRENPLSMVFQLERRSQMLQMAEGRVV</sequence>
<evidence type="ECO:0000313" key="2">
    <source>
        <dbReference type="EMBL" id="KAH0941432.1"/>
    </source>
</evidence>
<organism evidence="1 3">
    <name type="scientific">Brassica napus</name>
    <name type="common">Rape</name>
    <dbReference type="NCBI Taxonomy" id="3708"/>
    <lineage>
        <taxon>Eukaryota</taxon>
        <taxon>Viridiplantae</taxon>
        <taxon>Streptophyta</taxon>
        <taxon>Embryophyta</taxon>
        <taxon>Tracheophyta</taxon>
        <taxon>Spermatophyta</taxon>
        <taxon>Magnoliopsida</taxon>
        <taxon>eudicotyledons</taxon>
        <taxon>Gunneridae</taxon>
        <taxon>Pentapetalae</taxon>
        <taxon>rosids</taxon>
        <taxon>malvids</taxon>
        <taxon>Brassicales</taxon>
        <taxon>Brassicaceae</taxon>
        <taxon>Brassiceae</taxon>
        <taxon>Brassica</taxon>
    </lineage>
</organism>
<dbReference type="Proteomes" id="UP000824890">
    <property type="component" value="Unassembled WGS sequence"/>
</dbReference>
<accession>A0ABQ7XAH3</accession>
<proteinExistence type="predicted"/>
<evidence type="ECO:0000313" key="3">
    <source>
        <dbReference type="Proteomes" id="UP000824890"/>
    </source>
</evidence>
<name>A0ABQ7XAH3_BRANA</name>
<keyword evidence="3" id="KW-1185">Reference proteome</keyword>
<gene>
    <name evidence="2" type="ORF">HID58_001069</name>
    <name evidence="1" type="ORF">HID58_093586</name>
</gene>
<dbReference type="EMBL" id="JAGKQM010000932">
    <property type="protein sequence ID" value="KAH0852954.1"/>
    <property type="molecule type" value="Genomic_DNA"/>
</dbReference>
<comment type="caution">
    <text evidence="1">The sequence shown here is derived from an EMBL/GenBank/DDBJ whole genome shotgun (WGS) entry which is preliminary data.</text>
</comment>
<dbReference type="EMBL" id="JAGKQM010000001">
    <property type="protein sequence ID" value="KAH0941432.1"/>
    <property type="molecule type" value="Genomic_DNA"/>
</dbReference>
<reference evidence="1 3" key="1">
    <citation type="submission" date="2021-05" db="EMBL/GenBank/DDBJ databases">
        <title>Genome Assembly of Synthetic Allotetraploid Brassica napus Reveals Homoeologous Exchanges between Subgenomes.</title>
        <authorList>
            <person name="Davis J.T."/>
        </authorList>
    </citation>
    <scope>NUCLEOTIDE SEQUENCE [LARGE SCALE GENOMIC DNA]</scope>
    <source>
        <strain evidence="3">cv. Da-Ae</strain>
        <tissue evidence="1">Seedling</tissue>
    </source>
</reference>
<evidence type="ECO:0000313" key="1">
    <source>
        <dbReference type="EMBL" id="KAH0852954.1"/>
    </source>
</evidence>
<protein>
    <submittedName>
        <fullName evidence="1">Uncharacterized protein</fullName>
    </submittedName>
</protein>